<keyword evidence="2" id="KW-1133">Transmembrane helix</keyword>
<feature type="compositionally biased region" description="Basic and acidic residues" evidence="1">
    <location>
        <begin position="600"/>
        <end position="613"/>
    </location>
</feature>
<dbReference type="SUPFAM" id="SSF57414">
    <property type="entry name" value="Hairpin loop containing domain-like"/>
    <property type="match status" value="1"/>
</dbReference>
<evidence type="ECO:0008006" key="8">
    <source>
        <dbReference type="Google" id="ProtNLM"/>
    </source>
</evidence>
<keyword evidence="2" id="KW-0472">Membrane</keyword>
<dbReference type="Pfam" id="PF00059">
    <property type="entry name" value="Lectin_C"/>
    <property type="match status" value="1"/>
</dbReference>
<dbReference type="Gene3D" id="3.10.100.10">
    <property type="entry name" value="Mannose-Binding Protein A, subunit A"/>
    <property type="match status" value="1"/>
</dbReference>
<dbReference type="Gene3D" id="3.50.4.10">
    <property type="entry name" value="Hepatocyte Growth Factor"/>
    <property type="match status" value="1"/>
</dbReference>
<sequence>MTSCVTFLVLAVTMATRTGAVTDDEYGRKFVLIPTPMTWDEASDKCSEMNGTLGTIDSYDVIPDLGYDWGWTLWVGLKISDNMTWEDGAEVNWTHWSGAVDLNATNATCTAALTHRPYSWVQRPCSDLLASVCQIVEGSCHFVLVKGSSIKGFNDKIEELDRASCLEACRTARDFDCRSAEVHAQYNACQMSHENRWSQEAKFLINDRNWDYYHWTCVNAPEPEGEKVCVYVKPITKNETEEVREDVQELQDLGVTFKEQKRLKKKVSTPDPRASATYIGVFAMGFVAVVLGLIVCLDIMSLPRHLEQMHGITCGDCKIRKKLKFLKRREVKFTEYSEHRARILAAGDALVISPRVPHNFRPSGLTKDVNIERTYAGFGNDVQGVYVRRNDTSRRAEVESDASSAVTNDDDASLAQEVAASRTQINGASGRNATRASEINGASIKRRNRASRMGITDASVVEVNSRAGTQPSTSSEGYDSPHSKTNRRSDSAMGDTSPPDSSDDASCSDRSAASRGEAYGASYYSEEDETLFSRIERDSSLTDSDDGVDVFKLPDLGVLDGDENSGENMDTGENMDLGGNMDVGETVDLDGNGDASDSWKGSDKELDREARSKTATERLTDVEDVERCSSVLVERL</sequence>
<evidence type="ECO:0000259" key="5">
    <source>
        <dbReference type="PROSITE" id="PS50948"/>
    </source>
</evidence>
<dbReference type="PROSITE" id="PS50041">
    <property type="entry name" value="C_TYPE_LECTIN_2"/>
    <property type="match status" value="1"/>
</dbReference>
<feature type="compositionally biased region" description="Polar residues" evidence="1">
    <location>
        <begin position="422"/>
        <end position="437"/>
    </location>
</feature>
<dbReference type="SUPFAM" id="SSF56436">
    <property type="entry name" value="C-type lectin-like"/>
    <property type="match status" value="1"/>
</dbReference>
<dbReference type="Pfam" id="PF00024">
    <property type="entry name" value="PAN_1"/>
    <property type="match status" value="1"/>
</dbReference>
<feature type="compositionally biased region" description="Polar residues" evidence="1">
    <location>
        <begin position="466"/>
        <end position="477"/>
    </location>
</feature>
<feature type="signal peptide" evidence="3">
    <location>
        <begin position="1"/>
        <end position="20"/>
    </location>
</feature>
<feature type="domain" description="Apple" evidence="5">
    <location>
        <begin position="140"/>
        <end position="217"/>
    </location>
</feature>
<feature type="region of interest" description="Disordered" evidence="1">
    <location>
        <begin position="535"/>
        <end position="613"/>
    </location>
</feature>
<gene>
    <name evidence="6" type="ORF">BaRGS_00023844</name>
</gene>
<evidence type="ECO:0000256" key="3">
    <source>
        <dbReference type="SAM" id="SignalP"/>
    </source>
</evidence>
<comment type="caution">
    <text evidence="6">The sequence shown here is derived from an EMBL/GenBank/DDBJ whole genome shotgun (WGS) entry which is preliminary data.</text>
</comment>
<dbReference type="SMART" id="SM00034">
    <property type="entry name" value="CLECT"/>
    <property type="match status" value="1"/>
</dbReference>
<evidence type="ECO:0000313" key="6">
    <source>
        <dbReference type="EMBL" id="KAK7484924.1"/>
    </source>
</evidence>
<dbReference type="InterPro" id="IPR016186">
    <property type="entry name" value="C-type_lectin-like/link_sf"/>
</dbReference>
<feature type="domain" description="C-type lectin" evidence="4">
    <location>
        <begin position="25"/>
        <end position="134"/>
    </location>
</feature>
<dbReference type="AlphaFoldDB" id="A0ABD0KCQ3"/>
<evidence type="ECO:0000256" key="2">
    <source>
        <dbReference type="SAM" id="Phobius"/>
    </source>
</evidence>
<keyword evidence="7" id="KW-1185">Reference proteome</keyword>
<feature type="compositionally biased region" description="Low complexity" evidence="1">
    <location>
        <begin position="497"/>
        <end position="515"/>
    </location>
</feature>
<feature type="transmembrane region" description="Helical" evidence="2">
    <location>
        <begin position="278"/>
        <end position="300"/>
    </location>
</feature>
<dbReference type="PROSITE" id="PS50948">
    <property type="entry name" value="PAN"/>
    <property type="match status" value="1"/>
</dbReference>
<keyword evidence="3" id="KW-0732">Signal</keyword>
<evidence type="ECO:0000313" key="7">
    <source>
        <dbReference type="Proteomes" id="UP001519460"/>
    </source>
</evidence>
<keyword evidence="2" id="KW-0812">Transmembrane</keyword>
<evidence type="ECO:0000256" key="1">
    <source>
        <dbReference type="SAM" id="MobiDB-lite"/>
    </source>
</evidence>
<evidence type="ECO:0000259" key="4">
    <source>
        <dbReference type="PROSITE" id="PS50041"/>
    </source>
</evidence>
<dbReference type="Proteomes" id="UP001519460">
    <property type="component" value="Unassembled WGS sequence"/>
</dbReference>
<feature type="region of interest" description="Disordered" evidence="1">
    <location>
        <begin position="422"/>
        <end position="522"/>
    </location>
</feature>
<accession>A0ABD0KCQ3</accession>
<proteinExistence type="predicted"/>
<reference evidence="6 7" key="1">
    <citation type="journal article" date="2023" name="Sci. Data">
        <title>Genome assembly of the Korean intertidal mud-creeper Batillaria attramentaria.</title>
        <authorList>
            <person name="Patra A.K."/>
            <person name="Ho P.T."/>
            <person name="Jun S."/>
            <person name="Lee S.J."/>
            <person name="Kim Y."/>
            <person name="Won Y.J."/>
        </authorList>
    </citation>
    <scope>NUCLEOTIDE SEQUENCE [LARGE SCALE GENOMIC DNA]</scope>
    <source>
        <strain evidence="6">Wonlab-2016</strain>
    </source>
</reference>
<feature type="chain" id="PRO_5044852225" description="C-type lectin domain-containing protein" evidence="3">
    <location>
        <begin position="21"/>
        <end position="636"/>
    </location>
</feature>
<dbReference type="InterPro" id="IPR001304">
    <property type="entry name" value="C-type_lectin-like"/>
</dbReference>
<name>A0ABD0KCQ3_9CAEN</name>
<dbReference type="CDD" id="cd01099">
    <property type="entry name" value="PAN_AP_HGF"/>
    <property type="match status" value="1"/>
</dbReference>
<dbReference type="CDD" id="cd00037">
    <property type="entry name" value="CLECT"/>
    <property type="match status" value="1"/>
</dbReference>
<dbReference type="InterPro" id="IPR003609">
    <property type="entry name" value="Pan_app"/>
</dbReference>
<feature type="compositionally biased region" description="Basic and acidic residues" evidence="1">
    <location>
        <begin position="479"/>
        <end position="490"/>
    </location>
</feature>
<dbReference type="EMBL" id="JACVVK020000202">
    <property type="protein sequence ID" value="KAK7484924.1"/>
    <property type="molecule type" value="Genomic_DNA"/>
</dbReference>
<organism evidence="6 7">
    <name type="scientific">Batillaria attramentaria</name>
    <dbReference type="NCBI Taxonomy" id="370345"/>
    <lineage>
        <taxon>Eukaryota</taxon>
        <taxon>Metazoa</taxon>
        <taxon>Spiralia</taxon>
        <taxon>Lophotrochozoa</taxon>
        <taxon>Mollusca</taxon>
        <taxon>Gastropoda</taxon>
        <taxon>Caenogastropoda</taxon>
        <taxon>Sorbeoconcha</taxon>
        <taxon>Cerithioidea</taxon>
        <taxon>Batillariidae</taxon>
        <taxon>Batillaria</taxon>
    </lineage>
</organism>
<dbReference type="InterPro" id="IPR016187">
    <property type="entry name" value="CTDL_fold"/>
</dbReference>
<protein>
    <recommendedName>
        <fullName evidence="8">C-type lectin domain-containing protein</fullName>
    </recommendedName>
</protein>